<name>A0ABY8JX13_9ACTN</name>
<proteinExistence type="predicted"/>
<evidence type="ECO:0000313" key="2">
    <source>
        <dbReference type="EMBL" id="WGD39100.1"/>
    </source>
</evidence>
<keyword evidence="3" id="KW-1185">Reference proteome</keyword>
<organism evidence="2 3">
    <name type="scientific">Streptomyces cathayae</name>
    <dbReference type="NCBI Taxonomy" id="3031124"/>
    <lineage>
        <taxon>Bacteria</taxon>
        <taxon>Bacillati</taxon>
        <taxon>Actinomycetota</taxon>
        <taxon>Actinomycetes</taxon>
        <taxon>Kitasatosporales</taxon>
        <taxon>Streptomycetaceae</taxon>
        <taxon>Streptomyces</taxon>
    </lineage>
</organism>
<protein>
    <submittedName>
        <fullName evidence="2">Uncharacterized protein</fullName>
    </submittedName>
</protein>
<feature type="region of interest" description="Disordered" evidence="1">
    <location>
        <begin position="30"/>
        <end position="57"/>
    </location>
</feature>
<evidence type="ECO:0000256" key="1">
    <source>
        <dbReference type="SAM" id="MobiDB-lite"/>
    </source>
</evidence>
<dbReference type="RefSeq" id="WP_279332028.1">
    <property type="nucleotide sequence ID" value="NZ_CP121682.1"/>
</dbReference>
<reference evidence="2 3" key="1">
    <citation type="submission" date="2023-03" db="EMBL/GenBank/DDBJ databases">
        <authorList>
            <person name="Mo P."/>
        </authorList>
    </citation>
    <scope>NUCLEOTIDE SEQUENCE [LARGE SCALE GENOMIC DNA]</scope>
    <source>
        <strain evidence="2 3">HUAS 5</strain>
    </source>
</reference>
<sequence length="57" mass="5868">MSDSAAPPSEDTEQAASACCAAIAELQRRAQQGVAQRVQTDTGEPLASLSTEPVHDA</sequence>
<evidence type="ECO:0000313" key="3">
    <source>
        <dbReference type="Proteomes" id="UP001216440"/>
    </source>
</evidence>
<dbReference type="EMBL" id="CP121682">
    <property type="protein sequence ID" value="WGD39100.1"/>
    <property type="molecule type" value="Genomic_DNA"/>
</dbReference>
<accession>A0ABY8JX13</accession>
<dbReference type="Proteomes" id="UP001216440">
    <property type="component" value="Chromosome"/>
</dbReference>
<gene>
    <name evidence="2" type="ORF">PYS65_02400</name>
</gene>
<feature type="compositionally biased region" description="Low complexity" evidence="1">
    <location>
        <begin position="30"/>
        <end position="39"/>
    </location>
</feature>